<name>A0ABU0IUN9_9CAUL</name>
<feature type="transmembrane region" description="Helical" evidence="1">
    <location>
        <begin position="64"/>
        <end position="97"/>
    </location>
</feature>
<gene>
    <name evidence="2" type="ORF">QO010_003524</name>
</gene>
<evidence type="ECO:0000313" key="2">
    <source>
        <dbReference type="EMBL" id="MDQ0465732.1"/>
    </source>
</evidence>
<protein>
    <submittedName>
        <fullName evidence="2">Glucan phosphoethanolaminetransferase (Alkaline phosphatase superfamily)</fullName>
    </submittedName>
</protein>
<comment type="caution">
    <text evidence="2">The sequence shown here is derived from an EMBL/GenBank/DDBJ whole genome shotgun (WGS) entry which is preliminary data.</text>
</comment>
<reference evidence="2 3" key="1">
    <citation type="submission" date="2023-07" db="EMBL/GenBank/DDBJ databases">
        <title>Genomic Encyclopedia of Type Strains, Phase IV (KMG-IV): sequencing the most valuable type-strain genomes for metagenomic binning, comparative biology and taxonomic classification.</title>
        <authorList>
            <person name="Goeker M."/>
        </authorList>
    </citation>
    <scope>NUCLEOTIDE SEQUENCE [LARGE SCALE GENOMIC DNA]</scope>
    <source>
        <strain evidence="2 3">DSM 18695</strain>
    </source>
</reference>
<dbReference type="Proteomes" id="UP001228905">
    <property type="component" value="Unassembled WGS sequence"/>
</dbReference>
<dbReference type="EMBL" id="JAUSVS010000008">
    <property type="protein sequence ID" value="MDQ0465732.1"/>
    <property type="molecule type" value="Genomic_DNA"/>
</dbReference>
<keyword evidence="1" id="KW-1133">Transmembrane helix</keyword>
<dbReference type="RefSeq" id="WP_307351300.1">
    <property type="nucleotide sequence ID" value="NZ_JAUSVS010000008.1"/>
</dbReference>
<keyword evidence="1" id="KW-0472">Membrane</keyword>
<evidence type="ECO:0000313" key="3">
    <source>
        <dbReference type="Proteomes" id="UP001228905"/>
    </source>
</evidence>
<feature type="transmembrane region" description="Helical" evidence="1">
    <location>
        <begin position="103"/>
        <end position="125"/>
    </location>
</feature>
<feature type="transmembrane region" description="Helical" evidence="1">
    <location>
        <begin position="20"/>
        <end position="43"/>
    </location>
</feature>
<evidence type="ECO:0000256" key="1">
    <source>
        <dbReference type="SAM" id="Phobius"/>
    </source>
</evidence>
<keyword evidence="3" id="KW-1185">Reference proteome</keyword>
<sequence length="130" mass="13490">MDGADNGSLLERLTDFTPDFGLMSLIALLAAVLIGVLANHFWFRARLEPAVDRGTSPRNVRLESFALALALGAAVVGVFSGWGFLWAAVALILAMVIAFASGARLVVGVALLVLLAVAALTAFGLRPGAL</sequence>
<accession>A0ABU0IUN9</accession>
<proteinExistence type="predicted"/>
<keyword evidence="1" id="KW-0812">Transmembrane</keyword>
<organism evidence="2 3">
    <name type="scientific">Caulobacter ginsengisoli</name>
    <dbReference type="NCBI Taxonomy" id="400775"/>
    <lineage>
        <taxon>Bacteria</taxon>
        <taxon>Pseudomonadati</taxon>
        <taxon>Pseudomonadota</taxon>
        <taxon>Alphaproteobacteria</taxon>
        <taxon>Caulobacterales</taxon>
        <taxon>Caulobacteraceae</taxon>
        <taxon>Caulobacter</taxon>
    </lineage>
</organism>